<dbReference type="CDD" id="cd05233">
    <property type="entry name" value="SDR_c"/>
    <property type="match status" value="1"/>
</dbReference>
<dbReference type="RefSeq" id="WP_345635255.1">
    <property type="nucleotide sequence ID" value="NZ_BAABJQ010000022.1"/>
</dbReference>
<evidence type="ECO:0000259" key="4">
    <source>
        <dbReference type="SMART" id="SM00822"/>
    </source>
</evidence>
<dbReference type="PROSITE" id="PS00061">
    <property type="entry name" value="ADH_SHORT"/>
    <property type="match status" value="1"/>
</dbReference>
<dbReference type="PRINTS" id="PR00080">
    <property type="entry name" value="SDRFAMILY"/>
</dbReference>
<gene>
    <name evidence="5" type="ORF">GCM10023322_59900</name>
</gene>
<dbReference type="PRINTS" id="PR00081">
    <property type="entry name" value="GDHRDH"/>
</dbReference>
<dbReference type="InterPro" id="IPR036291">
    <property type="entry name" value="NAD(P)-bd_dom_sf"/>
</dbReference>
<dbReference type="SMART" id="SM00822">
    <property type="entry name" value="PKS_KR"/>
    <property type="match status" value="1"/>
</dbReference>
<sequence length="253" mass="26652">MRINDRVALVTGASSGIGRATAIRLAQLGARVILHGRDEQALASLAESVDGVVLRGELAAAPEQVERIAREAVQAYGRVDILINNAGAGWAGPFGEMTGEDLERLVSVNLSAPLRLTRALLPGMLERGAGYLMFVTSIAGRTGVAGEAVYSATKSGLDAFAESLRFELRGSGVGVGVLVPGVVDTRFFDRRGQPYQRQRPRPLPPGPVAEAMVRAIVAGRAEAYAPRWLRLPVAVRGALPGVYRGLAGRFGGS</sequence>
<organism evidence="5 6">
    <name type="scientific">Rugosimonospora acidiphila</name>
    <dbReference type="NCBI Taxonomy" id="556531"/>
    <lineage>
        <taxon>Bacteria</taxon>
        <taxon>Bacillati</taxon>
        <taxon>Actinomycetota</taxon>
        <taxon>Actinomycetes</taxon>
        <taxon>Micromonosporales</taxon>
        <taxon>Micromonosporaceae</taxon>
        <taxon>Rugosimonospora</taxon>
    </lineage>
</organism>
<name>A0ABP9SE27_9ACTN</name>
<dbReference type="SUPFAM" id="SSF51735">
    <property type="entry name" value="NAD(P)-binding Rossmann-fold domains"/>
    <property type="match status" value="1"/>
</dbReference>
<protein>
    <submittedName>
        <fullName evidence="5">SDR family NAD(P)-dependent oxidoreductase</fullName>
    </submittedName>
</protein>
<dbReference type="InterPro" id="IPR020904">
    <property type="entry name" value="Sc_DH/Rdtase_CS"/>
</dbReference>
<keyword evidence="2" id="KW-0560">Oxidoreductase</keyword>
<accession>A0ABP9SE27</accession>
<evidence type="ECO:0000256" key="1">
    <source>
        <dbReference type="ARBA" id="ARBA00006484"/>
    </source>
</evidence>
<reference evidence="6" key="1">
    <citation type="journal article" date="2019" name="Int. J. Syst. Evol. Microbiol.">
        <title>The Global Catalogue of Microorganisms (GCM) 10K type strain sequencing project: providing services to taxonomists for standard genome sequencing and annotation.</title>
        <authorList>
            <consortium name="The Broad Institute Genomics Platform"/>
            <consortium name="The Broad Institute Genome Sequencing Center for Infectious Disease"/>
            <person name="Wu L."/>
            <person name="Ma J."/>
        </authorList>
    </citation>
    <scope>NUCLEOTIDE SEQUENCE [LARGE SCALE GENOMIC DNA]</scope>
    <source>
        <strain evidence="6">JCM 18304</strain>
    </source>
</reference>
<dbReference type="Gene3D" id="3.40.50.720">
    <property type="entry name" value="NAD(P)-binding Rossmann-like Domain"/>
    <property type="match status" value="1"/>
</dbReference>
<proteinExistence type="inferred from homology"/>
<dbReference type="PANTHER" id="PTHR44196:SF1">
    <property type="entry name" value="DEHYDROGENASE_REDUCTASE SDR FAMILY MEMBER 7B"/>
    <property type="match status" value="1"/>
</dbReference>
<dbReference type="InterPro" id="IPR002347">
    <property type="entry name" value="SDR_fam"/>
</dbReference>
<feature type="domain" description="Ketoreductase" evidence="4">
    <location>
        <begin position="6"/>
        <end position="186"/>
    </location>
</feature>
<dbReference type="EMBL" id="BAABJQ010000022">
    <property type="protein sequence ID" value="GAA5194743.1"/>
    <property type="molecule type" value="Genomic_DNA"/>
</dbReference>
<keyword evidence="6" id="KW-1185">Reference proteome</keyword>
<dbReference type="InterPro" id="IPR057326">
    <property type="entry name" value="KR_dom"/>
</dbReference>
<dbReference type="Pfam" id="PF00106">
    <property type="entry name" value="adh_short"/>
    <property type="match status" value="1"/>
</dbReference>
<comment type="caution">
    <text evidence="5">The sequence shown here is derived from an EMBL/GenBank/DDBJ whole genome shotgun (WGS) entry which is preliminary data.</text>
</comment>
<dbReference type="PANTHER" id="PTHR44196">
    <property type="entry name" value="DEHYDROGENASE/REDUCTASE SDR FAMILY MEMBER 7B"/>
    <property type="match status" value="1"/>
</dbReference>
<evidence type="ECO:0000313" key="6">
    <source>
        <dbReference type="Proteomes" id="UP001501570"/>
    </source>
</evidence>
<evidence type="ECO:0000256" key="3">
    <source>
        <dbReference type="RuleBase" id="RU000363"/>
    </source>
</evidence>
<dbReference type="Proteomes" id="UP001501570">
    <property type="component" value="Unassembled WGS sequence"/>
</dbReference>
<evidence type="ECO:0000313" key="5">
    <source>
        <dbReference type="EMBL" id="GAA5194743.1"/>
    </source>
</evidence>
<evidence type="ECO:0000256" key="2">
    <source>
        <dbReference type="ARBA" id="ARBA00023002"/>
    </source>
</evidence>
<comment type="similarity">
    <text evidence="1 3">Belongs to the short-chain dehydrogenases/reductases (SDR) family.</text>
</comment>